<feature type="transmembrane region" description="Helical" evidence="6">
    <location>
        <begin position="171"/>
        <end position="190"/>
    </location>
</feature>
<feature type="transmembrane region" description="Helical" evidence="6">
    <location>
        <begin position="366"/>
        <end position="387"/>
    </location>
</feature>
<dbReference type="EMBL" id="GDAI01000891">
    <property type="protein sequence ID" value="JAI16712.1"/>
    <property type="molecule type" value="mRNA"/>
</dbReference>
<dbReference type="PROSITE" id="PS50850">
    <property type="entry name" value="MFS"/>
    <property type="match status" value="1"/>
</dbReference>
<feature type="compositionally biased region" description="Polar residues" evidence="5">
    <location>
        <begin position="546"/>
        <end position="563"/>
    </location>
</feature>
<dbReference type="PROSITE" id="PS00217">
    <property type="entry name" value="SUGAR_TRANSPORT_2"/>
    <property type="match status" value="1"/>
</dbReference>
<keyword evidence="3 6" id="KW-1133">Transmembrane helix</keyword>
<dbReference type="GO" id="GO:0022857">
    <property type="term" value="F:transmembrane transporter activity"/>
    <property type="evidence" value="ECO:0007669"/>
    <property type="project" value="InterPro"/>
</dbReference>
<dbReference type="SUPFAM" id="SSF103473">
    <property type="entry name" value="MFS general substrate transporter"/>
    <property type="match status" value="1"/>
</dbReference>
<dbReference type="InterPro" id="IPR005828">
    <property type="entry name" value="MFS_sugar_transport-like"/>
</dbReference>
<dbReference type="Pfam" id="PF00083">
    <property type="entry name" value="Sugar_tr"/>
    <property type="match status" value="1"/>
</dbReference>
<dbReference type="GO" id="GO:0016020">
    <property type="term" value="C:membrane"/>
    <property type="evidence" value="ECO:0007669"/>
    <property type="project" value="UniProtKB-SubCell"/>
</dbReference>
<name>A0A0K8TQS7_TABBR</name>
<protein>
    <submittedName>
        <fullName evidence="8">Putative sugar transporter</fullName>
    </submittedName>
</protein>
<dbReference type="InterPro" id="IPR005829">
    <property type="entry name" value="Sugar_transporter_CS"/>
</dbReference>
<dbReference type="InterPro" id="IPR020846">
    <property type="entry name" value="MFS_dom"/>
</dbReference>
<comment type="subcellular location">
    <subcellularLocation>
        <location evidence="1">Membrane</location>
        <topology evidence="1">Multi-pass membrane protein</topology>
    </subcellularLocation>
</comment>
<evidence type="ECO:0000259" key="7">
    <source>
        <dbReference type="PROSITE" id="PS50850"/>
    </source>
</evidence>
<organism evidence="8">
    <name type="scientific">Tabanus bromius</name>
    <name type="common">Band-eyed brown horse fly</name>
    <dbReference type="NCBI Taxonomy" id="304241"/>
    <lineage>
        <taxon>Eukaryota</taxon>
        <taxon>Metazoa</taxon>
        <taxon>Ecdysozoa</taxon>
        <taxon>Arthropoda</taxon>
        <taxon>Hexapoda</taxon>
        <taxon>Insecta</taxon>
        <taxon>Pterygota</taxon>
        <taxon>Neoptera</taxon>
        <taxon>Endopterygota</taxon>
        <taxon>Diptera</taxon>
        <taxon>Brachycera</taxon>
        <taxon>Tabanomorpha</taxon>
        <taxon>Tabanoidea</taxon>
        <taxon>Tabanidae</taxon>
        <taxon>Tabanus</taxon>
    </lineage>
</organism>
<dbReference type="Gene3D" id="1.20.1250.20">
    <property type="entry name" value="MFS general substrate transporter like domains"/>
    <property type="match status" value="1"/>
</dbReference>
<feature type="domain" description="Major facilitator superfamily (MFS) profile" evidence="7">
    <location>
        <begin position="39"/>
        <end position="497"/>
    </location>
</feature>
<feature type="transmembrane region" description="Helical" evidence="6">
    <location>
        <begin position="196"/>
        <end position="217"/>
    </location>
</feature>
<evidence type="ECO:0000256" key="1">
    <source>
        <dbReference type="ARBA" id="ARBA00004141"/>
    </source>
</evidence>
<feature type="transmembrane region" description="Helical" evidence="6">
    <location>
        <begin position="296"/>
        <end position="316"/>
    </location>
</feature>
<feature type="transmembrane region" description="Helical" evidence="6">
    <location>
        <begin position="336"/>
        <end position="359"/>
    </location>
</feature>
<dbReference type="InterPro" id="IPR050549">
    <property type="entry name" value="MFS_Trehalose_Transporter"/>
</dbReference>
<dbReference type="FunFam" id="1.20.1250.20:FF:000249">
    <property type="entry name" value="facilitated trehalose transporter Tret1"/>
    <property type="match status" value="1"/>
</dbReference>
<evidence type="ECO:0000256" key="5">
    <source>
        <dbReference type="SAM" id="MobiDB-lite"/>
    </source>
</evidence>
<feature type="transmembrane region" description="Helical" evidence="6">
    <location>
        <begin position="407"/>
        <end position="430"/>
    </location>
</feature>
<feature type="region of interest" description="Disordered" evidence="5">
    <location>
        <begin position="1"/>
        <end position="28"/>
    </location>
</feature>
<feature type="transmembrane region" description="Helical" evidence="6">
    <location>
        <begin position="475"/>
        <end position="493"/>
    </location>
</feature>
<evidence type="ECO:0000256" key="3">
    <source>
        <dbReference type="ARBA" id="ARBA00022989"/>
    </source>
</evidence>
<keyword evidence="8" id="KW-0813">Transport</keyword>
<dbReference type="PANTHER" id="PTHR48021">
    <property type="match status" value="1"/>
</dbReference>
<keyword evidence="4 6" id="KW-0472">Membrane</keyword>
<feature type="compositionally biased region" description="Polar residues" evidence="5">
    <location>
        <begin position="1"/>
        <end position="21"/>
    </location>
</feature>
<accession>A0A0K8TQS7</accession>
<reference evidence="8" key="1">
    <citation type="journal article" date="2015" name="Insect Biochem. Mol. Biol.">
        <title>An insight into the sialome of the horse fly, Tabanus bromius.</title>
        <authorList>
            <person name="Ribeiro J.M."/>
            <person name="Kazimirova M."/>
            <person name="Takac P."/>
            <person name="Andersen J.F."/>
            <person name="Francischetti I.M."/>
        </authorList>
    </citation>
    <scope>NUCLEOTIDE SEQUENCE</scope>
</reference>
<feature type="transmembrane region" description="Helical" evidence="6">
    <location>
        <begin position="138"/>
        <end position="159"/>
    </location>
</feature>
<feature type="transmembrane region" description="Helical" evidence="6">
    <location>
        <begin position="442"/>
        <end position="463"/>
    </location>
</feature>
<sequence length="563" mass="61782">MGKATYTVNSNGIATNPAPNQETEEKPEAGKFRTILPQVLAVSVKNLLLVDLGLSVAFPTIVIPAVRGLNTNYPESLHLTAVQASWLGSIAHICQPLGSVLSGWVSEPIGRKRAMIIVNIPHMIAWIILHFANSIELLYLGAVLLGLGVGFMEAPIITYVGEICQPSVRGILISCAGFAATIGFFIVYLLGSITDWRTAALGCLSLPIITAIAICFIPETPMWLLSKHRKEEALKSLQWLRGWVSPKAVEEEFNEIIRYSENSNKCTECQKADVQCPHPPTTLLQRITELKRKRTIKAFILVACLFAISQFSGIASMRPYMVQIFKAYRVPLDPNWTTVVIGVVGIVANMACMICVKLIGKRRISILGLSGSIVCCICLASYAQAVFPTGWNSFEQSDEAHIDESYLPFTAFILWTFFTFCGISSIPWMLLSEVFPFKSRGIATGITAGINYIFGFIATKTYLNLDQGLGLNGTMWFFTSINILGLLFVLFMMPETENCTLEDIELHFAQNNLKLTDIKIARASTDVESGDPQSKKTEKPKPSVNGAVTTSASGVENRGFSDN</sequence>
<feature type="region of interest" description="Disordered" evidence="5">
    <location>
        <begin position="525"/>
        <end position="563"/>
    </location>
</feature>
<evidence type="ECO:0000256" key="2">
    <source>
        <dbReference type="ARBA" id="ARBA00022692"/>
    </source>
</evidence>
<dbReference type="AlphaFoldDB" id="A0A0K8TQS7"/>
<evidence type="ECO:0000256" key="6">
    <source>
        <dbReference type="SAM" id="Phobius"/>
    </source>
</evidence>
<proteinExistence type="evidence at transcript level"/>
<keyword evidence="8" id="KW-0762">Sugar transport</keyword>
<dbReference type="PANTHER" id="PTHR48021:SF39">
    <property type="entry name" value="MAJOR FACILITATOR SUPERFAMILY (MFS) PROFILE DOMAIN-CONTAINING PROTEIN"/>
    <property type="match status" value="1"/>
</dbReference>
<keyword evidence="2 6" id="KW-0812">Transmembrane</keyword>
<feature type="transmembrane region" description="Helical" evidence="6">
    <location>
        <begin position="114"/>
        <end position="132"/>
    </location>
</feature>
<dbReference type="InterPro" id="IPR036259">
    <property type="entry name" value="MFS_trans_sf"/>
</dbReference>
<evidence type="ECO:0000313" key="8">
    <source>
        <dbReference type="EMBL" id="JAI16712.1"/>
    </source>
</evidence>
<evidence type="ECO:0000256" key="4">
    <source>
        <dbReference type="ARBA" id="ARBA00023136"/>
    </source>
</evidence>